<dbReference type="OrthoDB" id="2404754at2"/>
<dbReference type="Gene3D" id="2.160.20.10">
    <property type="entry name" value="Single-stranded right-handed beta-helix, Pectin lyase-like"/>
    <property type="match status" value="1"/>
</dbReference>
<dbReference type="InterPro" id="IPR006626">
    <property type="entry name" value="PbH1"/>
</dbReference>
<reference evidence="2 3" key="1">
    <citation type="journal article" date="2016" name="Front. Microbiol.">
        <title>Comprehensive Phylogenetic Analysis of Bovine Non-aureus Staphylococci Species Based on Whole-Genome Sequencing.</title>
        <authorList>
            <person name="Naushad S."/>
            <person name="Barkema H.W."/>
            <person name="Luby C."/>
            <person name="Condas L.A."/>
            <person name="Nobrega D.B."/>
            <person name="Carson D.A."/>
            <person name="De Buck J."/>
        </authorList>
    </citation>
    <scope>NUCLEOTIDE SEQUENCE [LARGE SCALE GENOMIC DNA]</scope>
    <source>
        <strain evidence="2 3">SNUC 4781</strain>
    </source>
</reference>
<dbReference type="InterPro" id="IPR012334">
    <property type="entry name" value="Pectin_lyas_fold"/>
</dbReference>
<gene>
    <name evidence="2" type="ORF">BUZ14_11650</name>
</gene>
<dbReference type="SMART" id="SM00710">
    <property type="entry name" value="PbH1"/>
    <property type="match status" value="4"/>
</dbReference>
<dbReference type="Proteomes" id="UP000265541">
    <property type="component" value="Unassembled WGS sequence"/>
</dbReference>
<dbReference type="GO" id="GO:0016829">
    <property type="term" value="F:lyase activity"/>
    <property type="evidence" value="ECO:0007669"/>
    <property type="project" value="UniProtKB-KW"/>
</dbReference>
<evidence type="ECO:0000259" key="1">
    <source>
        <dbReference type="Pfam" id="PF12708"/>
    </source>
</evidence>
<dbReference type="SUPFAM" id="SSF51126">
    <property type="entry name" value="Pectin lyase-like"/>
    <property type="match status" value="1"/>
</dbReference>
<feature type="domain" description="Rhamnogalacturonase A/B/Epimerase-like pectate lyase" evidence="1">
    <location>
        <begin position="2"/>
        <end position="224"/>
    </location>
</feature>
<protein>
    <submittedName>
        <fullName evidence="2">Pectate lyase</fullName>
    </submittedName>
</protein>
<dbReference type="Pfam" id="PF12708">
    <property type="entry name" value="Pect-lyase_RHGA_epim"/>
    <property type="match status" value="1"/>
</dbReference>
<comment type="caution">
    <text evidence="2">The sequence shown here is derived from an EMBL/GenBank/DDBJ whole genome shotgun (WGS) entry which is preliminary data.</text>
</comment>
<dbReference type="InterPro" id="IPR011050">
    <property type="entry name" value="Pectin_lyase_fold/virulence"/>
</dbReference>
<evidence type="ECO:0000313" key="2">
    <source>
        <dbReference type="EMBL" id="RIP33178.1"/>
    </source>
</evidence>
<evidence type="ECO:0000313" key="3">
    <source>
        <dbReference type="Proteomes" id="UP000265541"/>
    </source>
</evidence>
<name>A0A3A0VKA5_STAGA</name>
<organism evidence="2 3">
    <name type="scientific">Staphylococcus gallinarum</name>
    <dbReference type="NCBI Taxonomy" id="1293"/>
    <lineage>
        <taxon>Bacteria</taxon>
        <taxon>Bacillati</taxon>
        <taxon>Bacillota</taxon>
        <taxon>Bacilli</taxon>
        <taxon>Bacillales</taxon>
        <taxon>Staphylococcaceae</taxon>
        <taxon>Staphylococcus</taxon>
    </lineage>
</organism>
<accession>A0A3A0VKA5</accession>
<dbReference type="EMBL" id="QYJN01000006">
    <property type="protein sequence ID" value="RIP33178.1"/>
    <property type="molecule type" value="Genomic_DNA"/>
</dbReference>
<proteinExistence type="predicted"/>
<dbReference type="InterPro" id="IPR024535">
    <property type="entry name" value="RHGA/B-epi-like_pectate_lyase"/>
</dbReference>
<dbReference type="AlphaFoldDB" id="A0A3A0VKA5"/>
<keyword evidence="2" id="KW-0456">Lyase</keyword>
<dbReference type="RefSeq" id="WP_119486033.1">
    <property type="nucleotide sequence ID" value="NZ_QYJN01000006.1"/>
</dbReference>
<sequence>MIINAADFGLKGKHKWSDTKALQRALDIAKTNNKVTIQIPKGEYHIRRSLKIYEGTTLLLDDETVLKRIGKDALLKNGRKLKRYYGYNGNGHIHVAGGTFDMNGYEYPYNNTAMSIGHAQDIQIVGVTFKDIVGGHAIDACGINGLYMSQCQFLGFNDDNGQRSFSEAIQIDLQVKGAFPKFGATDGTITKNVIVEHCYFGESNTPTMKAWNRAIGSHASRFNQFYQNIHIRNNTFEGMNHYALTPLKAKDMYIHDNQFVNCVGGIRFLAVKDGKNAQDLSGKVRCTQAGGNLNIYRNTFIGSMTKEAIRIQSYNKVMHKQVVIANNNFNHSSQRVYLNCIEDLIFVGNSDVKVTKKQVVLYED</sequence>